<dbReference type="GO" id="GO:0003723">
    <property type="term" value="F:RNA binding"/>
    <property type="evidence" value="ECO:0007669"/>
    <property type="project" value="UniProtKB-KW"/>
</dbReference>
<feature type="compositionally biased region" description="Basic and acidic residues" evidence="5">
    <location>
        <begin position="530"/>
        <end position="552"/>
    </location>
</feature>
<dbReference type="SMART" id="SM00363">
    <property type="entry name" value="S4"/>
    <property type="match status" value="1"/>
</dbReference>
<dbReference type="InterPro" id="IPR018496">
    <property type="entry name" value="PsdUridine_synth_RsuA/RluB_CS"/>
</dbReference>
<dbReference type="Pfam" id="PF01479">
    <property type="entry name" value="S4"/>
    <property type="match status" value="1"/>
</dbReference>
<dbReference type="InterPro" id="IPR000748">
    <property type="entry name" value="PsdUridine_synth_RsuA/RluB/E/F"/>
</dbReference>
<feature type="compositionally biased region" description="Low complexity" evidence="5">
    <location>
        <begin position="303"/>
        <end position="323"/>
    </location>
</feature>
<dbReference type="RefSeq" id="WP_202921781.1">
    <property type="nucleotide sequence ID" value="NZ_CP036274.1"/>
</dbReference>
<feature type="compositionally biased region" description="Basic residues" evidence="5">
    <location>
        <begin position="640"/>
        <end position="651"/>
    </location>
</feature>
<evidence type="ECO:0000256" key="2">
    <source>
        <dbReference type="ARBA" id="ARBA00023235"/>
    </source>
</evidence>
<evidence type="ECO:0000256" key="3">
    <source>
        <dbReference type="PROSITE-ProRule" id="PRU00182"/>
    </source>
</evidence>
<dbReference type="InterPro" id="IPR002942">
    <property type="entry name" value="S4_RNA-bd"/>
</dbReference>
<feature type="region of interest" description="Disordered" evidence="5">
    <location>
        <begin position="1"/>
        <end position="27"/>
    </location>
</feature>
<dbReference type="PANTHER" id="PTHR47683:SF2">
    <property type="entry name" value="RNA-BINDING S4 DOMAIN-CONTAINING PROTEIN"/>
    <property type="match status" value="1"/>
</dbReference>
<dbReference type="InterPro" id="IPR050343">
    <property type="entry name" value="RsuA_PseudoU_synthase"/>
</dbReference>
<feature type="compositionally biased region" description="Basic and acidic residues" evidence="5">
    <location>
        <begin position="580"/>
        <end position="592"/>
    </location>
</feature>
<dbReference type="AlphaFoldDB" id="A0A517YB06"/>
<feature type="region of interest" description="Disordered" evidence="5">
    <location>
        <begin position="292"/>
        <end position="323"/>
    </location>
</feature>
<dbReference type="FunFam" id="3.10.290.10:FF:000003">
    <property type="entry name" value="Pseudouridine synthase"/>
    <property type="match status" value="1"/>
</dbReference>
<feature type="region of interest" description="Disordered" evidence="5">
    <location>
        <begin position="339"/>
        <end position="651"/>
    </location>
</feature>
<dbReference type="NCBIfam" id="TIGR00093">
    <property type="entry name" value="pseudouridine synthase"/>
    <property type="match status" value="1"/>
</dbReference>
<dbReference type="Gene3D" id="3.10.290.10">
    <property type="entry name" value="RNA-binding S4 domain"/>
    <property type="match status" value="1"/>
</dbReference>
<dbReference type="GO" id="GO:0000455">
    <property type="term" value="P:enzyme-directed rRNA pseudouridine synthesis"/>
    <property type="evidence" value="ECO:0007669"/>
    <property type="project" value="UniProtKB-ARBA"/>
</dbReference>
<protein>
    <recommendedName>
        <fullName evidence="4">Pseudouridine synthase</fullName>
        <ecNumber evidence="4">5.4.99.-</ecNumber>
    </recommendedName>
</protein>
<dbReference type="EC" id="5.4.99.-" evidence="4"/>
<dbReference type="InterPro" id="IPR036986">
    <property type="entry name" value="S4_RNA-bd_sf"/>
</dbReference>
<comment type="similarity">
    <text evidence="1 4">Belongs to the pseudouridine synthase RsuA family.</text>
</comment>
<proteinExistence type="inferred from homology"/>
<dbReference type="Gene3D" id="3.30.70.580">
    <property type="entry name" value="Pseudouridine synthase I, catalytic domain, N-terminal subdomain"/>
    <property type="match status" value="1"/>
</dbReference>
<dbReference type="InterPro" id="IPR020103">
    <property type="entry name" value="PsdUridine_synth_cat_dom_sf"/>
</dbReference>
<keyword evidence="2 4" id="KW-0413">Isomerase</keyword>
<gene>
    <name evidence="7" type="primary">rluB</name>
    <name evidence="7" type="ORF">ETAA8_24710</name>
</gene>
<accession>A0A517YB06</accession>
<dbReference type="Pfam" id="PF00849">
    <property type="entry name" value="PseudoU_synth_2"/>
    <property type="match status" value="1"/>
</dbReference>
<feature type="compositionally biased region" description="Acidic residues" evidence="5">
    <location>
        <begin position="339"/>
        <end position="372"/>
    </location>
</feature>
<dbReference type="SUPFAM" id="SSF55174">
    <property type="entry name" value="Alpha-L RNA-binding motif"/>
    <property type="match status" value="1"/>
</dbReference>
<feature type="compositionally biased region" description="Basic and acidic residues" evidence="5">
    <location>
        <begin position="471"/>
        <end position="513"/>
    </location>
</feature>
<dbReference type="GO" id="GO:0120159">
    <property type="term" value="F:rRNA pseudouridine synthase activity"/>
    <property type="evidence" value="ECO:0007669"/>
    <property type="project" value="UniProtKB-ARBA"/>
</dbReference>
<evidence type="ECO:0000313" key="8">
    <source>
        <dbReference type="Proteomes" id="UP000315017"/>
    </source>
</evidence>
<dbReference type="KEGG" id="aagg:ETAA8_24710"/>
<feature type="compositionally biased region" description="Basic and acidic residues" evidence="5">
    <location>
        <begin position="448"/>
        <end position="462"/>
    </location>
</feature>
<reference evidence="7 8" key="1">
    <citation type="submission" date="2019-02" db="EMBL/GenBank/DDBJ databases">
        <title>Deep-cultivation of Planctomycetes and their phenomic and genomic characterization uncovers novel biology.</title>
        <authorList>
            <person name="Wiegand S."/>
            <person name="Jogler M."/>
            <person name="Boedeker C."/>
            <person name="Pinto D."/>
            <person name="Vollmers J."/>
            <person name="Rivas-Marin E."/>
            <person name="Kohn T."/>
            <person name="Peeters S.H."/>
            <person name="Heuer A."/>
            <person name="Rast P."/>
            <person name="Oberbeckmann S."/>
            <person name="Bunk B."/>
            <person name="Jeske O."/>
            <person name="Meyerdierks A."/>
            <person name="Storesund J.E."/>
            <person name="Kallscheuer N."/>
            <person name="Luecker S."/>
            <person name="Lage O.M."/>
            <person name="Pohl T."/>
            <person name="Merkel B.J."/>
            <person name="Hornburger P."/>
            <person name="Mueller R.-W."/>
            <person name="Bruemmer F."/>
            <person name="Labrenz M."/>
            <person name="Spormann A.M."/>
            <person name="Op den Camp H."/>
            <person name="Overmann J."/>
            <person name="Amann R."/>
            <person name="Jetten M.S.M."/>
            <person name="Mascher T."/>
            <person name="Medema M.H."/>
            <person name="Devos D.P."/>
            <person name="Kaster A.-K."/>
            <person name="Ovreas L."/>
            <person name="Rohde M."/>
            <person name="Galperin M.Y."/>
            <person name="Jogler C."/>
        </authorList>
    </citation>
    <scope>NUCLEOTIDE SEQUENCE [LARGE SCALE GENOMIC DNA]</scope>
    <source>
        <strain evidence="7 8">ETA_A8</strain>
    </source>
</reference>
<keyword evidence="3" id="KW-0694">RNA-binding</keyword>
<dbReference type="PROSITE" id="PS50889">
    <property type="entry name" value="S4"/>
    <property type="match status" value="1"/>
</dbReference>
<evidence type="ECO:0000256" key="4">
    <source>
        <dbReference type="RuleBase" id="RU003887"/>
    </source>
</evidence>
<dbReference type="Gene3D" id="3.30.70.1560">
    <property type="entry name" value="Alpha-L RNA-binding motif"/>
    <property type="match status" value="1"/>
</dbReference>
<keyword evidence="8" id="KW-1185">Reference proteome</keyword>
<evidence type="ECO:0000259" key="6">
    <source>
        <dbReference type="SMART" id="SM00363"/>
    </source>
</evidence>
<dbReference type="PROSITE" id="PS01149">
    <property type="entry name" value="PSI_RSU"/>
    <property type="match status" value="1"/>
</dbReference>
<dbReference type="InterPro" id="IPR042092">
    <property type="entry name" value="PsdUridine_s_RsuA/RluB/E/F_cat"/>
</dbReference>
<evidence type="ECO:0000256" key="1">
    <source>
        <dbReference type="ARBA" id="ARBA00008348"/>
    </source>
</evidence>
<dbReference type="CDD" id="cd02870">
    <property type="entry name" value="PseudoU_synth_RsuA_like"/>
    <property type="match status" value="1"/>
</dbReference>
<dbReference type="CDD" id="cd00165">
    <property type="entry name" value="S4"/>
    <property type="match status" value="1"/>
</dbReference>
<dbReference type="Proteomes" id="UP000315017">
    <property type="component" value="Chromosome"/>
</dbReference>
<name>A0A517YB06_9BACT</name>
<feature type="domain" description="RNA-binding S4" evidence="6">
    <location>
        <begin position="29"/>
        <end position="94"/>
    </location>
</feature>
<evidence type="ECO:0000313" key="7">
    <source>
        <dbReference type="EMBL" id="QDU27384.1"/>
    </source>
</evidence>
<dbReference type="PANTHER" id="PTHR47683">
    <property type="entry name" value="PSEUDOURIDINE SYNTHASE FAMILY PROTEIN-RELATED"/>
    <property type="match status" value="1"/>
</dbReference>
<organism evidence="7 8">
    <name type="scientific">Anatilimnocola aggregata</name>
    <dbReference type="NCBI Taxonomy" id="2528021"/>
    <lineage>
        <taxon>Bacteria</taxon>
        <taxon>Pseudomonadati</taxon>
        <taxon>Planctomycetota</taxon>
        <taxon>Planctomycetia</taxon>
        <taxon>Pirellulales</taxon>
        <taxon>Pirellulaceae</taxon>
        <taxon>Anatilimnocola</taxon>
    </lineage>
</organism>
<dbReference type="InterPro" id="IPR006145">
    <property type="entry name" value="PsdUridine_synth_RsuA/RluA"/>
</dbReference>
<dbReference type="EMBL" id="CP036274">
    <property type="protein sequence ID" value="QDU27384.1"/>
    <property type="molecule type" value="Genomic_DNA"/>
</dbReference>
<dbReference type="SUPFAM" id="SSF55120">
    <property type="entry name" value="Pseudouridine synthase"/>
    <property type="match status" value="1"/>
</dbReference>
<evidence type="ECO:0000256" key="5">
    <source>
        <dbReference type="SAM" id="MobiDB-lite"/>
    </source>
</evidence>
<sequence length="651" mass="71313">MTRPRKSRPNQQSRPSGRAAAEHETAGAQRLQKVLAAAGVASRRDCEELIREGRVEVDRKVVTELGTRVDPSSQEIRVDGEPLRQPKRVYFALNKPVDVVCTNFDPSGRARVIDLVPNDERVFAVGRLDRASEGLILVTNDGLFANHITHPRYGVEKTYLVRVAGRPGPEALAKLRRGVHLAEGFCKVESVVVKGRHKQSSDLLMVLDEGRNREIRRVLAKVGHKVLKLKRIAIGGLKLGMLETGEWRKLSGAEIESLLAISRQKRKEKKKVPPRELETVAESTEQVVILEQPIKAPKKRPAAEAAIPSASPSTPAKKPPSASSIAAKLLAGKDFEDDDEDFLDSFADDDFDDDSEEESDFSDDDEDDDDDETTHVKQTVIMEEITDDEGPPRSGPAPRGDVIDFDEDGPPPLQPARVREPASTRPQPRRREETKPVGNKSAGNKVAARSDRSGPLRAEPRTGHRSASGQEQRRGQRHRREEEMPESRGRGVRQESGRSDRPGGNRGRDDRRNPTGARPAGSRSPGSKPEGGRRGQRTEAARVEGARGEGRPNKGRGTGRPGQQMTRVAGRHVAINPEAPRGDAIRSDERPAKMPRRPGKLVAARPQENRGARGKYPGKITGKGKREDIGGGGGGGKNIFGKRVRKKGKSS</sequence>
<dbReference type="InterPro" id="IPR020094">
    <property type="entry name" value="TruA/RsuA/RluB/E/F_N"/>
</dbReference>